<dbReference type="HOGENOM" id="CLU_039882_0_0_1"/>
<feature type="region of interest" description="Disordered" evidence="2">
    <location>
        <begin position="44"/>
        <end position="67"/>
    </location>
</feature>
<evidence type="ECO:0000313" key="4">
    <source>
        <dbReference type="Proteomes" id="UP000030746"/>
    </source>
</evidence>
<comment type="similarity">
    <text evidence="1">Belongs to the UPF0489 family.</text>
</comment>
<protein>
    <submittedName>
        <fullName evidence="3">Uncharacterized protein</fullName>
    </submittedName>
</protein>
<dbReference type="AlphaFoldDB" id="V4AF21"/>
<dbReference type="PANTHER" id="PTHR13225">
    <property type="entry name" value="MISEXPRESSION SUPPRESSOR OF RAS 6"/>
    <property type="match status" value="1"/>
</dbReference>
<accession>V4AF21</accession>
<evidence type="ECO:0000256" key="1">
    <source>
        <dbReference type="ARBA" id="ARBA00007099"/>
    </source>
</evidence>
<evidence type="ECO:0000256" key="2">
    <source>
        <dbReference type="SAM" id="MobiDB-lite"/>
    </source>
</evidence>
<organism evidence="3 4">
    <name type="scientific">Lottia gigantea</name>
    <name type="common">Giant owl limpet</name>
    <dbReference type="NCBI Taxonomy" id="225164"/>
    <lineage>
        <taxon>Eukaryota</taxon>
        <taxon>Metazoa</taxon>
        <taxon>Spiralia</taxon>
        <taxon>Lophotrochozoa</taxon>
        <taxon>Mollusca</taxon>
        <taxon>Gastropoda</taxon>
        <taxon>Patellogastropoda</taxon>
        <taxon>Lottioidea</taxon>
        <taxon>Lottiidae</taxon>
        <taxon>Lottia</taxon>
    </lineage>
</organism>
<dbReference type="InterPro" id="IPR024131">
    <property type="entry name" value="UPF0489"/>
</dbReference>
<dbReference type="PANTHER" id="PTHR13225:SF3">
    <property type="entry name" value="UPF0489 PROTEIN C5ORF22"/>
    <property type="match status" value="1"/>
</dbReference>
<sequence length="525" mass="60280">MDGVVKFPLVLPIESELPDGIPSLYRHEDGSNVNIIRQSELEQSNTISNKQLRTGFGHPEPKSSKSKEKLVIDMTDDEVLIKDEARTTTPVFIVEEHHEVAPYWFQEAIEGGIPKHGNILIHIDGHSDFVEPPFPANASIFRFPTKRSDIKNLMTSNDAFIMSSAYSGFFSRIIFIYPSWDEERKKTNGEYDRTLVSFGYVHGKTHKDENSICACYQYFVPLEVPFCFVLQDVDTGEEKKEIKPNSCELKHTIISEILTDKYATKLVKSTDWITSEDNIVFDIDEDYYGCEAAILQILKAKIPEEILDEDLEKSVENLFCAGTAKEEMAFDKIHYDLLKEIATQKLSKTQRNLVSKTVDIINQRNLTQHLCVESDFSNHLDYYIQDLRRLNKNQLKAIAETGICLKSSPRQMYYDHMEGMQYCIGYNRPNDSLVLFFTPSLEQIKARTQQLLTIFKNLPNPRLVTICRSARDGYVPRKYASKIESDILESLMKVFPKITSESLHYDSNLLGGKSSWYGRHGNETW</sequence>
<dbReference type="OMA" id="LASARYC"/>
<proteinExistence type="inferred from homology"/>
<dbReference type="EMBL" id="KB201890">
    <property type="protein sequence ID" value="ESO93755.1"/>
    <property type="molecule type" value="Genomic_DNA"/>
</dbReference>
<evidence type="ECO:0000313" key="3">
    <source>
        <dbReference type="EMBL" id="ESO93755.1"/>
    </source>
</evidence>
<dbReference type="KEGG" id="lgi:LOTGIDRAFT_153216"/>
<gene>
    <name evidence="3" type="ORF">LOTGIDRAFT_153216</name>
</gene>
<dbReference type="Proteomes" id="UP000030746">
    <property type="component" value="Unassembled WGS sequence"/>
</dbReference>
<dbReference type="Pfam" id="PF12640">
    <property type="entry name" value="UPF0489"/>
    <property type="match status" value="1"/>
</dbReference>
<reference evidence="3 4" key="1">
    <citation type="journal article" date="2013" name="Nature">
        <title>Insights into bilaterian evolution from three spiralian genomes.</title>
        <authorList>
            <person name="Simakov O."/>
            <person name="Marletaz F."/>
            <person name="Cho S.J."/>
            <person name="Edsinger-Gonzales E."/>
            <person name="Havlak P."/>
            <person name="Hellsten U."/>
            <person name="Kuo D.H."/>
            <person name="Larsson T."/>
            <person name="Lv J."/>
            <person name="Arendt D."/>
            <person name="Savage R."/>
            <person name="Osoegawa K."/>
            <person name="de Jong P."/>
            <person name="Grimwood J."/>
            <person name="Chapman J.A."/>
            <person name="Shapiro H."/>
            <person name="Aerts A."/>
            <person name="Otillar R.P."/>
            <person name="Terry A.Y."/>
            <person name="Boore J.L."/>
            <person name="Grigoriev I.V."/>
            <person name="Lindberg D.R."/>
            <person name="Seaver E.C."/>
            <person name="Weisblat D.A."/>
            <person name="Putnam N.H."/>
            <person name="Rokhsar D.S."/>
        </authorList>
    </citation>
    <scope>NUCLEOTIDE SEQUENCE [LARGE SCALE GENOMIC DNA]</scope>
</reference>
<name>V4AF21_LOTGI</name>
<dbReference type="GeneID" id="20235904"/>
<dbReference type="RefSeq" id="XP_009055383.1">
    <property type="nucleotide sequence ID" value="XM_009057135.1"/>
</dbReference>
<dbReference type="CTD" id="20235904"/>
<keyword evidence="4" id="KW-1185">Reference proteome</keyword>
<dbReference type="OrthoDB" id="418142at2759"/>